<feature type="active site" evidence="11">
    <location>
        <position position="241"/>
    </location>
</feature>
<evidence type="ECO:0000256" key="7">
    <source>
        <dbReference type="ARBA" id="ARBA00022777"/>
    </source>
</evidence>
<keyword evidence="4 11" id="KW-0808">Transferase</keyword>
<dbReference type="Pfam" id="PF01636">
    <property type="entry name" value="APH"/>
    <property type="match status" value="1"/>
</dbReference>
<evidence type="ECO:0000256" key="5">
    <source>
        <dbReference type="ARBA" id="ARBA00022723"/>
    </source>
</evidence>
<feature type="domain" description="Aminoglycoside phosphotransferase" evidence="12">
    <location>
        <begin position="32"/>
        <end position="280"/>
    </location>
</feature>
<evidence type="ECO:0000256" key="11">
    <source>
        <dbReference type="HAMAP-Rule" id="MF_01497"/>
    </source>
</evidence>
<keyword evidence="6 11" id="KW-0547">Nucleotide-binding</keyword>
<dbReference type="Gene3D" id="1.20.1270.170">
    <property type="match status" value="1"/>
</dbReference>
<protein>
    <recommendedName>
        <fullName evidence="11">Stress response kinase A</fullName>
        <ecNumber evidence="11">2.7.11.1</ecNumber>
    </recommendedName>
    <alternativeName>
        <fullName evidence="11">Serine/threonine-protein kinase SrkA</fullName>
    </alternativeName>
</protein>
<evidence type="ECO:0000313" key="13">
    <source>
        <dbReference type="EMBL" id="MBQ0957979.1"/>
    </source>
</evidence>
<dbReference type="SUPFAM" id="SSF56112">
    <property type="entry name" value="Protein kinase-like (PK-like)"/>
    <property type="match status" value="1"/>
</dbReference>
<dbReference type="Gene3D" id="3.30.200.70">
    <property type="match status" value="1"/>
</dbReference>
<keyword evidence="14" id="KW-1185">Reference proteome</keyword>
<organism evidence="13 14">
    <name type="scientific">Ideonella aquatica</name>
    <dbReference type="NCBI Taxonomy" id="2824119"/>
    <lineage>
        <taxon>Bacteria</taxon>
        <taxon>Pseudomonadati</taxon>
        <taxon>Pseudomonadota</taxon>
        <taxon>Betaproteobacteria</taxon>
        <taxon>Burkholderiales</taxon>
        <taxon>Sphaerotilaceae</taxon>
        <taxon>Ideonella</taxon>
    </lineage>
</organism>
<dbReference type="GO" id="GO:0000287">
    <property type="term" value="F:magnesium ion binding"/>
    <property type="evidence" value="ECO:0007669"/>
    <property type="project" value="UniProtKB-UniRule"/>
</dbReference>
<keyword evidence="9 11" id="KW-0460">Magnesium</keyword>
<dbReference type="InterPro" id="IPR002575">
    <property type="entry name" value="Aminoglycoside_PTrfase"/>
</dbReference>
<dbReference type="GO" id="GO:0005737">
    <property type="term" value="C:cytoplasm"/>
    <property type="evidence" value="ECO:0007669"/>
    <property type="project" value="UniProtKB-SubCell"/>
</dbReference>
<evidence type="ECO:0000256" key="9">
    <source>
        <dbReference type="ARBA" id="ARBA00022842"/>
    </source>
</evidence>
<keyword evidence="3 11" id="KW-0597">Phosphoprotein</keyword>
<keyword evidence="10 11" id="KW-0346">Stress response</keyword>
<evidence type="ECO:0000256" key="8">
    <source>
        <dbReference type="ARBA" id="ARBA00022840"/>
    </source>
</evidence>
<comment type="subcellular location">
    <subcellularLocation>
        <location evidence="11">Cytoplasm</location>
    </subcellularLocation>
</comment>
<comment type="function">
    <text evidence="11">A protein kinase that phosphorylates Ser and Thr residues. Probably acts to suppress the effects of stress linked to accumulation of reactive oxygen species. Probably involved in the extracytoplasmic stress response.</text>
</comment>
<evidence type="ECO:0000256" key="2">
    <source>
        <dbReference type="ARBA" id="ARBA00022527"/>
    </source>
</evidence>
<comment type="catalytic activity">
    <reaction evidence="11">
        <text>L-seryl-[protein] + ATP = O-phospho-L-seryl-[protein] + ADP + H(+)</text>
        <dbReference type="Rhea" id="RHEA:17989"/>
        <dbReference type="Rhea" id="RHEA-COMP:9863"/>
        <dbReference type="Rhea" id="RHEA-COMP:11604"/>
        <dbReference type="ChEBI" id="CHEBI:15378"/>
        <dbReference type="ChEBI" id="CHEBI:29999"/>
        <dbReference type="ChEBI" id="CHEBI:30616"/>
        <dbReference type="ChEBI" id="CHEBI:83421"/>
        <dbReference type="ChEBI" id="CHEBI:456216"/>
        <dbReference type="EC" id="2.7.11.1"/>
    </reaction>
</comment>
<feature type="binding site" evidence="11">
    <location>
        <position position="225"/>
    </location>
    <ligand>
        <name>Mg(2+)</name>
        <dbReference type="ChEBI" id="CHEBI:18420"/>
    </ligand>
</feature>
<dbReference type="HAMAP" id="MF_01497">
    <property type="entry name" value="SrkA_kinase"/>
    <property type="match status" value="1"/>
</dbReference>
<comment type="cofactor">
    <cofactor evidence="11">
        <name>Mg(2+)</name>
        <dbReference type="ChEBI" id="CHEBI:18420"/>
    </cofactor>
</comment>
<comment type="subunit">
    <text evidence="11">Monomer.</text>
</comment>
<dbReference type="InterPro" id="IPR011009">
    <property type="entry name" value="Kinase-like_dom_sf"/>
</dbReference>
<dbReference type="AlphaFoldDB" id="A0A940YHL1"/>
<keyword evidence="5 11" id="KW-0479">Metal-binding</keyword>
<dbReference type="GO" id="GO:0005524">
    <property type="term" value="F:ATP binding"/>
    <property type="evidence" value="ECO:0007669"/>
    <property type="project" value="UniProtKB-UniRule"/>
</dbReference>
<accession>A0A940YHL1</accession>
<evidence type="ECO:0000313" key="14">
    <source>
        <dbReference type="Proteomes" id="UP000678374"/>
    </source>
</evidence>
<feature type="site" description="ATP" evidence="11">
    <location>
        <position position="34"/>
    </location>
</feature>
<dbReference type="NCBIfam" id="NF008738">
    <property type="entry name" value="PRK11768.1"/>
    <property type="match status" value="1"/>
</dbReference>
<name>A0A940YHL1_9BURK</name>
<dbReference type="EMBL" id="JAGQDE010000002">
    <property type="protein sequence ID" value="MBQ0957979.1"/>
    <property type="molecule type" value="Genomic_DNA"/>
</dbReference>
<dbReference type="InterPro" id="IPR032882">
    <property type="entry name" value="SrkA/RdoA"/>
</dbReference>
<evidence type="ECO:0000256" key="3">
    <source>
        <dbReference type="ARBA" id="ARBA00022553"/>
    </source>
</evidence>
<keyword evidence="1 11" id="KW-0963">Cytoplasm</keyword>
<comment type="similarity">
    <text evidence="11">Belongs to the SrkA/RdoA protein kinase family.</text>
</comment>
<dbReference type="Gene3D" id="1.10.510.10">
    <property type="entry name" value="Transferase(Phosphotransferase) domain 1"/>
    <property type="match status" value="1"/>
</dbReference>
<evidence type="ECO:0000256" key="1">
    <source>
        <dbReference type="ARBA" id="ARBA00022490"/>
    </source>
</evidence>
<evidence type="ECO:0000256" key="4">
    <source>
        <dbReference type="ARBA" id="ARBA00022679"/>
    </source>
</evidence>
<dbReference type="PANTHER" id="PTHR39573">
    <property type="entry name" value="STRESS RESPONSE KINASE A"/>
    <property type="match status" value="1"/>
</dbReference>
<reference evidence="13" key="1">
    <citation type="submission" date="2021-04" db="EMBL/GenBank/DDBJ databases">
        <title>The genome sequence of Ideonella sp. 4Y11.</title>
        <authorList>
            <person name="Liu Y."/>
        </authorList>
    </citation>
    <scope>NUCLEOTIDE SEQUENCE</scope>
    <source>
        <strain evidence="13">4Y11</strain>
    </source>
</reference>
<dbReference type="PANTHER" id="PTHR39573:SF1">
    <property type="entry name" value="STRESS RESPONSE KINASE A"/>
    <property type="match status" value="1"/>
</dbReference>
<dbReference type="EC" id="2.7.11.1" evidence="11"/>
<dbReference type="RefSeq" id="WP_210800379.1">
    <property type="nucleotide sequence ID" value="NZ_JAGQDE010000002.1"/>
</dbReference>
<dbReference type="GO" id="GO:0004674">
    <property type="term" value="F:protein serine/threonine kinase activity"/>
    <property type="evidence" value="ECO:0007669"/>
    <property type="project" value="UniProtKB-UniRule"/>
</dbReference>
<keyword evidence="7 11" id="KW-0418">Kinase</keyword>
<evidence type="ECO:0000256" key="6">
    <source>
        <dbReference type="ARBA" id="ARBA00022741"/>
    </source>
</evidence>
<dbReference type="Proteomes" id="UP000678374">
    <property type="component" value="Unassembled WGS sequence"/>
</dbReference>
<comment type="caution">
    <text evidence="13">The sequence shown here is derived from an EMBL/GenBank/DDBJ whole genome shotgun (WGS) entry which is preliminary data.</text>
</comment>
<proteinExistence type="inferred from homology"/>
<feature type="binding site" evidence="11">
    <location>
        <position position="241"/>
    </location>
    <ligand>
        <name>Mg(2+)</name>
        <dbReference type="ChEBI" id="CHEBI:18420"/>
    </ligand>
</feature>
<gene>
    <name evidence="11" type="primary">srkA</name>
    <name evidence="13" type="ORF">KAK06_03310</name>
</gene>
<comment type="catalytic activity">
    <reaction evidence="11">
        <text>L-threonyl-[protein] + ATP = O-phospho-L-threonyl-[protein] + ADP + H(+)</text>
        <dbReference type="Rhea" id="RHEA:46608"/>
        <dbReference type="Rhea" id="RHEA-COMP:11060"/>
        <dbReference type="Rhea" id="RHEA-COMP:11605"/>
        <dbReference type="ChEBI" id="CHEBI:15378"/>
        <dbReference type="ChEBI" id="CHEBI:30013"/>
        <dbReference type="ChEBI" id="CHEBI:30616"/>
        <dbReference type="ChEBI" id="CHEBI:61977"/>
        <dbReference type="ChEBI" id="CHEBI:456216"/>
        <dbReference type="EC" id="2.7.11.1"/>
    </reaction>
</comment>
<evidence type="ECO:0000259" key="12">
    <source>
        <dbReference type="Pfam" id="PF01636"/>
    </source>
</evidence>
<keyword evidence="8 11" id="KW-0067">ATP-binding</keyword>
<evidence type="ECO:0000256" key="10">
    <source>
        <dbReference type="ARBA" id="ARBA00023016"/>
    </source>
</evidence>
<sequence>MTDAPYAALDPAGILQALFLAGLEPDGRLLQLNSYENRVVQAHLDDGRVVVAKFYRPGRWSDAQIAEEHAFCAELAEADLPVVAPLPLQPRDGVADALRLSALTPTLAHWRSPEGAEFRLAVTERRVGRAPELEQPETLAWLGRLMGRLHAVGRRGRFEHRRRLDVQTFGHAPRQRLIDSGLVSPETAGRWINVSARALDLVDAAFDRHGPLATLRLHGDCHPGNVLWRDEGAFAGPNFVDFDDCCTGPAIQDLWMLLPGERDAVQAAQWQLLDAYADFTDFDDRELLLIEPLRTLRMVHHSAWIAERWNDPAFPAAFPWFASPSYWAQQATELDEQIERMHGI</sequence>
<keyword evidence="2 11" id="KW-0723">Serine/threonine-protein kinase</keyword>
<feature type="active site" description="Proton acceptor" evidence="11">
    <location>
        <position position="220"/>
    </location>
</feature>